<organism evidence="3">
    <name type="scientific">Caenorhabditis remanei</name>
    <name type="common">Caenorhabditis vulgaris</name>
    <dbReference type="NCBI Taxonomy" id="31234"/>
    <lineage>
        <taxon>Eukaryota</taxon>
        <taxon>Metazoa</taxon>
        <taxon>Ecdysozoa</taxon>
        <taxon>Nematoda</taxon>
        <taxon>Chromadorea</taxon>
        <taxon>Rhabditida</taxon>
        <taxon>Rhabditina</taxon>
        <taxon>Rhabditomorpha</taxon>
        <taxon>Rhabditoidea</taxon>
        <taxon>Rhabditidae</taxon>
        <taxon>Peloderinae</taxon>
        <taxon>Caenorhabditis</taxon>
    </lineage>
</organism>
<evidence type="ECO:0000313" key="3">
    <source>
        <dbReference type="Proteomes" id="UP000008281"/>
    </source>
</evidence>
<dbReference type="Proteomes" id="UP000008281">
    <property type="component" value="Unassembled WGS sequence"/>
</dbReference>
<dbReference type="EMBL" id="DS268493">
    <property type="protein sequence ID" value="EFP11799.1"/>
    <property type="molecule type" value="Genomic_DNA"/>
</dbReference>
<dbReference type="OrthoDB" id="6359816at2759"/>
<dbReference type="Pfam" id="PF00651">
    <property type="entry name" value="BTB"/>
    <property type="match status" value="1"/>
</dbReference>
<reference evidence="2" key="1">
    <citation type="submission" date="2007-07" db="EMBL/GenBank/DDBJ databases">
        <title>PCAP assembly of the Caenorhabditis remanei genome.</title>
        <authorList>
            <consortium name="The Caenorhabditis remanei Sequencing Consortium"/>
            <person name="Wilson R.K."/>
        </authorList>
    </citation>
    <scope>NUCLEOTIDE SEQUENCE [LARGE SCALE GENOMIC DNA]</scope>
    <source>
        <strain evidence="2">PB4641</strain>
    </source>
</reference>
<keyword evidence="3" id="KW-1185">Reference proteome</keyword>
<accession>E3MXV6</accession>
<dbReference type="HOGENOM" id="CLU_051249_2_0_1"/>
<evidence type="ECO:0000313" key="2">
    <source>
        <dbReference type="EMBL" id="EFP11799.1"/>
    </source>
</evidence>
<dbReference type="InterPro" id="IPR052664">
    <property type="entry name" value="BTB-MATH_domain_protein"/>
</dbReference>
<protein>
    <recommendedName>
        <fullName evidence="1">BTB domain-containing protein</fullName>
    </recommendedName>
</protein>
<dbReference type="PROSITE" id="PS50097">
    <property type="entry name" value="BTB"/>
    <property type="match status" value="1"/>
</dbReference>
<evidence type="ECO:0000259" key="1">
    <source>
        <dbReference type="PROSITE" id="PS50097"/>
    </source>
</evidence>
<dbReference type="InterPro" id="IPR000210">
    <property type="entry name" value="BTB/POZ_dom"/>
</dbReference>
<dbReference type="InParanoid" id="E3MXV6"/>
<sequence length="303" mass="35085">MDHVGKFMISHNFLKVELSILFARHQGTIQTINGIRCAIQCHKIDESELQCWFCIYNKPLHSLGLKVEYKIRTKNGVETVGTRDERIEYRSAISFRNYPKYFVDGNMTIECHVEVYKIDGNGISKPQTVIEKETTRLFDESVKEFSDVVLVVEDKKFYVLKLYLASESSYFKSLFIGSFEESKKDEISLKDVEAKYFQLFLESLYGDPVINDETVDGILKLADMFDAKKVIQKCVVYLIKESKKSLKNKLNLAVQFNLNELKESCLKQIKTVDDIRSVMSKNTKEMDHDVLAFLLEKAVSFRN</sequence>
<dbReference type="PANTHER" id="PTHR22743:SF165">
    <property type="entry name" value="BTB AND MATH DOMAIN CONTAINING-RELATED"/>
    <property type="match status" value="1"/>
</dbReference>
<feature type="domain" description="BTB" evidence="1">
    <location>
        <begin position="146"/>
        <end position="213"/>
    </location>
</feature>
<dbReference type="eggNOG" id="KOG4185">
    <property type="taxonomic scope" value="Eukaryota"/>
</dbReference>
<proteinExistence type="predicted"/>
<dbReference type="AlphaFoldDB" id="E3MXV6"/>
<dbReference type="SUPFAM" id="SSF54695">
    <property type="entry name" value="POZ domain"/>
    <property type="match status" value="1"/>
</dbReference>
<name>E3MXV6_CAERE</name>
<dbReference type="Gene3D" id="3.30.710.10">
    <property type="entry name" value="Potassium Channel Kv1.1, Chain A"/>
    <property type="match status" value="1"/>
</dbReference>
<dbReference type="SMART" id="SM00225">
    <property type="entry name" value="BTB"/>
    <property type="match status" value="1"/>
</dbReference>
<dbReference type="InterPro" id="IPR011333">
    <property type="entry name" value="SKP1/BTB/POZ_sf"/>
</dbReference>
<dbReference type="CDD" id="cd18186">
    <property type="entry name" value="BTB_POZ_ZBTB_KLHL-like"/>
    <property type="match status" value="1"/>
</dbReference>
<gene>
    <name evidence="2" type="ORF">CRE_26723</name>
</gene>
<dbReference type="PANTHER" id="PTHR22743">
    <property type="entry name" value="MEPRIN/TRAF-LIKE MATH FAMILY-C.ELEGANS"/>
    <property type="match status" value="1"/>
</dbReference>